<dbReference type="SUPFAM" id="SSF90257">
    <property type="entry name" value="Myosin rod fragments"/>
    <property type="match status" value="1"/>
</dbReference>
<feature type="compositionally biased region" description="Basic and acidic residues" evidence="2">
    <location>
        <begin position="27"/>
        <end position="36"/>
    </location>
</feature>
<keyword evidence="1" id="KW-0175">Coiled coil</keyword>
<feature type="compositionally biased region" description="Polar residues" evidence="2">
    <location>
        <begin position="1"/>
        <end position="10"/>
    </location>
</feature>
<accession>A0A8S4FEW9</accession>
<evidence type="ECO:0000313" key="4">
    <source>
        <dbReference type="EMBL" id="CAG9125733.1"/>
    </source>
</evidence>
<feature type="compositionally biased region" description="Polar residues" evidence="2">
    <location>
        <begin position="37"/>
        <end position="47"/>
    </location>
</feature>
<proteinExistence type="predicted"/>
<dbReference type="Pfam" id="PF25298">
    <property type="entry name" value="Baculo_FP_2nd"/>
    <property type="match status" value="1"/>
</dbReference>
<dbReference type="InterPro" id="IPR057251">
    <property type="entry name" value="FP_C"/>
</dbReference>
<evidence type="ECO:0000313" key="5">
    <source>
        <dbReference type="Proteomes" id="UP000653454"/>
    </source>
</evidence>
<reference evidence="4" key="1">
    <citation type="submission" date="2020-11" db="EMBL/GenBank/DDBJ databases">
        <authorList>
            <person name="Whiteford S."/>
        </authorList>
    </citation>
    <scope>NUCLEOTIDE SEQUENCE</scope>
</reference>
<feature type="domain" description="FP protein C-terminal" evidence="3">
    <location>
        <begin position="271"/>
        <end position="322"/>
    </location>
</feature>
<evidence type="ECO:0000256" key="2">
    <source>
        <dbReference type="SAM" id="MobiDB-lite"/>
    </source>
</evidence>
<evidence type="ECO:0000259" key="3">
    <source>
        <dbReference type="Pfam" id="PF25298"/>
    </source>
</evidence>
<protein>
    <submittedName>
        <fullName evidence="4">(diamondback moth) hypothetical protein</fullName>
    </submittedName>
</protein>
<gene>
    <name evidence="4" type="ORF">PLXY2_LOCUS8490</name>
</gene>
<comment type="caution">
    <text evidence="4">The sequence shown here is derived from an EMBL/GenBank/DDBJ whole genome shotgun (WGS) entry which is preliminary data.</text>
</comment>
<dbReference type="AlphaFoldDB" id="A0A8S4FEW9"/>
<feature type="region of interest" description="Disordered" evidence="2">
    <location>
        <begin position="1"/>
        <end position="57"/>
    </location>
</feature>
<dbReference type="Proteomes" id="UP000653454">
    <property type="component" value="Unassembled WGS sequence"/>
</dbReference>
<evidence type="ECO:0000256" key="1">
    <source>
        <dbReference type="SAM" id="Coils"/>
    </source>
</evidence>
<feature type="compositionally biased region" description="Low complexity" evidence="2">
    <location>
        <begin position="11"/>
        <end position="24"/>
    </location>
</feature>
<organism evidence="4 5">
    <name type="scientific">Plutella xylostella</name>
    <name type="common">Diamondback moth</name>
    <name type="synonym">Plutella maculipennis</name>
    <dbReference type="NCBI Taxonomy" id="51655"/>
    <lineage>
        <taxon>Eukaryota</taxon>
        <taxon>Metazoa</taxon>
        <taxon>Ecdysozoa</taxon>
        <taxon>Arthropoda</taxon>
        <taxon>Hexapoda</taxon>
        <taxon>Insecta</taxon>
        <taxon>Pterygota</taxon>
        <taxon>Neoptera</taxon>
        <taxon>Endopterygota</taxon>
        <taxon>Lepidoptera</taxon>
        <taxon>Glossata</taxon>
        <taxon>Ditrysia</taxon>
        <taxon>Yponomeutoidea</taxon>
        <taxon>Plutellidae</taxon>
        <taxon>Plutella</taxon>
    </lineage>
</organism>
<dbReference type="EMBL" id="CAJHNJ030000031">
    <property type="protein sequence ID" value="CAG9125733.1"/>
    <property type="molecule type" value="Genomic_DNA"/>
</dbReference>
<dbReference type="Gene3D" id="1.20.5.340">
    <property type="match status" value="1"/>
</dbReference>
<feature type="coiled-coil region" evidence="1">
    <location>
        <begin position="86"/>
        <end position="148"/>
    </location>
</feature>
<sequence length="329" mass="37741">MSTQNVTQRTPPNNLLRANNAPINESRSLEDIRNTKGMETTTGLSPETQKKLSQRVKRRREVDSDAIYDELAGFKSDIKDMIKELISAQNTRMDNLEQHMMELKKQFSTIKDTNKDIENAMNSMSTQLTSLENQISGLESQRKEINTHVYMIEEKIENLDRNIIKTSIELRNVPKRPQETKENLFCLVKTLSQSINVTLQPHDIRDVSRQPSKRESPVSALVVEFSNTLIKSRILNGIKEFNKANNKDKMNSSHLGLDSPKIPIYATELLTNTSKRLYFLARTLAKSENYAFCWISNGRVLLRRHKDGPHIVVKDEHHLQQLSSKTPGK</sequence>
<name>A0A8S4FEW9_PLUXY</name>
<keyword evidence="5" id="KW-1185">Reference proteome</keyword>